<dbReference type="Proteomes" id="UP000574133">
    <property type="component" value="Unassembled WGS sequence"/>
</dbReference>
<evidence type="ECO:0000313" key="1">
    <source>
        <dbReference type="EMBL" id="MBB6678366.1"/>
    </source>
</evidence>
<organism evidence="1 2">
    <name type="scientific">Cohnella lubricantis</name>
    <dbReference type="NCBI Taxonomy" id="2163172"/>
    <lineage>
        <taxon>Bacteria</taxon>
        <taxon>Bacillati</taxon>
        <taxon>Bacillota</taxon>
        <taxon>Bacilli</taxon>
        <taxon>Bacillales</taxon>
        <taxon>Paenibacillaceae</taxon>
        <taxon>Cohnella</taxon>
    </lineage>
</organism>
<protein>
    <submittedName>
        <fullName evidence="1">Uncharacterized protein</fullName>
    </submittedName>
</protein>
<name>A0A841TDR5_9BACL</name>
<keyword evidence="2" id="KW-1185">Reference proteome</keyword>
<accession>A0A841TDR5</accession>
<evidence type="ECO:0000313" key="2">
    <source>
        <dbReference type="Proteomes" id="UP000574133"/>
    </source>
</evidence>
<sequence length="108" mass="11730">MENYELASLTISQVEESWTLTFERAKLMVVHDHGTLSWFIDAEGVANADVLNRFAISEEIAVSLEAVTIGGRKLTGAGYFHPNTLHSAAAIRGVGELDGYSPGLLRQP</sequence>
<proteinExistence type="predicted"/>
<reference evidence="1 2" key="1">
    <citation type="submission" date="2020-08" db="EMBL/GenBank/DDBJ databases">
        <title>Cohnella phylogeny.</title>
        <authorList>
            <person name="Dunlap C."/>
        </authorList>
    </citation>
    <scope>NUCLEOTIDE SEQUENCE [LARGE SCALE GENOMIC DNA]</scope>
    <source>
        <strain evidence="1 2">DSM 103658</strain>
    </source>
</reference>
<comment type="caution">
    <text evidence="1">The sequence shown here is derived from an EMBL/GenBank/DDBJ whole genome shotgun (WGS) entry which is preliminary data.</text>
</comment>
<dbReference type="RefSeq" id="WP_185179636.1">
    <property type="nucleotide sequence ID" value="NZ_CBCSEP010000009.1"/>
</dbReference>
<dbReference type="AlphaFoldDB" id="A0A841TDR5"/>
<gene>
    <name evidence="1" type="ORF">H4Q31_13750</name>
</gene>
<dbReference type="EMBL" id="JACJVN010000055">
    <property type="protein sequence ID" value="MBB6678366.1"/>
    <property type="molecule type" value="Genomic_DNA"/>
</dbReference>